<dbReference type="EMBL" id="CP147711">
    <property type="protein sequence ID" value="WXC83631.1"/>
    <property type="molecule type" value="Genomic_DNA"/>
</dbReference>
<evidence type="ECO:0000313" key="2">
    <source>
        <dbReference type="EMBL" id="WXC83631.1"/>
    </source>
</evidence>
<dbReference type="AlphaFoldDB" id="A0A974A3Q7"/>
<dbReference type="RefSeq" id="WP_166205840.1">
    <property type="nucleotide sequence ID" value="NZ_CP088285.1"/>
</dbReference>
<name>A0A974A3Q7_9BRAD</name>
<protein>
    <submittedName>
        <fullName evidence="1">Uncharacterized protein</fullName>
    </submittedName>
</protein>
<sequence>MNMHPRFDTARESTPRKLTISKILADLILACQTIQDDITAEEERAGIFDRSDRRYPILARSLNERHDNLKGTIATLERRLSERELGAGMKPFP</sequence>
<dbReference type="Proteomes" id="UP001432046">
    <property type="component" value="Chromosome"/>
</dbReference>
<proteinExistence type="predicted"/>
<reference evidence="2" key="2">
    <citation type="journal article" date="2021" name="Int. J. Syst. Evol. Microbiol.">
        <title>Bradyrhizobium septentrionale sp. nov. (sv. septentrionale) and Bradyrhizobium quebecense sp. nov. (sv. septentrionale) associated with legumes native to Canada possess rearranged symbiosis genes and numerous insertion sequences.</title>
        <authorList>
            <person name="Bromfield E.S.P."/>
            <person name="Cloutier S."/>
        </authorList>
    </citation>
    <scope>NUCLEOTIDE SEQUENCE</scope>
    <source>
        <strain evidence="2">5S5</strain>
    </source>
</reference>
<reference evidence="1" key="1">
    <citation type="submission" date="2020-06" db="EMBL/GenBank/DDBJ databases">
        <title>Whole Genome Sequence of Bradyrhizobium sp. Strain 1S1.</title>
        <authorList>
            <person name="Bromfield E.S.P."/>
            <person name="Cloutier S."/>
        </authorList>
    </citation>
    <scope>NUCLEOTIDE SEQUENCE [LARGE SCALE GENOMIC DNA]</scope>
    <source>
        <strain evidence="1">1S1</strain>
    </source>
</reference>
<evidence type="ECO:0000313" key="3">
    <source>
        <dbReference type="Proteomes" id="UP001432046"/>
    </source>
</evidence>
<organism evidence="1">
    <name type="scientific">Bradyrhizobium septentrionale</name>
    <dbReference type="NCBI Taxonomy" id="1404411"/>
    <lineage>
        <taxon>Bacteria</taxon>
        <taxon>Pseudomonadati</taxon>
        <taxon>Pseudomonadota</taxon>
        <taxon>Alphaproteobacteria</taxon>
        <taxon>Hyphomicrobiales</taxon>
        <taxon>Nitrobacteraceae</taxon>
        <taxon>Bradyrhizobium</taxon>
    </lineage>
</organism>
<evidence type="ECO:0000313" key="1">
    <source>
        <dbReference type="EMBL" id="NVI46529.1"/>
    </source>
</evidence>
<gene>
    <name evidence="1" type="ORF">HAP48_026935</name>
    <name evidence="2" type="ORF">WDK88_19645</name>
</gene>
<keyword evidence="3" id="KW-1185">Reference proteome</keyword>
<reference evidence="2" key="3">
    <citation type="submission" date="2024-03" db="EMBL/GenBank/DDBJ databases">
        <authorList>
            <person name="Bromfield E.S.P."/>
            <person name="Cloutier S."/>
        </authorList>
    </citation>
    <scope>NUCLEOTIDE SEQUENCE</scope>
    <source>
        <strain evidence="2">5S5</strain>
    </source>
</reference>
<accession>A0A974A3Q7</accession>
<dbReference type="EMBL" id="JAAOLE020000001">
    <property type="protein sequence ID" value="NVI46529.1"/>
    <property type="molecule type" value="Genomic_DNA"/>
</dbReference>